<gene>
    <name evidence="1" type="ORF">Xbud_03041</name>
</gene>
<protein>
    <submittedName>
        <fullName evidence="1">Uncharacterized protein</fullName>
    </submittedName>
</protein>
<name>A0A2D0ITB4_XENBU</name>
<dbReference type="Proteomes" id="UP000225833">
    <property type="component" value="Unassembled WGS sequence"/>
</dbReference>
<dbReference type="OrthoDB" id="5862074at2"/>
<accession>A0A2D0ITB4</accession>
<dbReference type="EMBL" id="NIBS01000020">
    <property type="protein sequence ID" value="PHM25106.1"/>
    <property type="molecule type" value="Genomic_DNA"/>
</dbReference>
<comment type="caution">
    <text evidence="1">The sequence shown here is derived from an EMBL/GenBank/DDBJ whole genome shotgun (WGS) entry which is preliminary data.</text>
</comment>
<reference evidence="1 2" key="1">
    <citation type="journal article" date="2017" name="Nat. Microbiol.">
        <title>Natural product diversity associated with the nematode symbionts Photorhabdus and Xenorhabdus.</title>
        <authorList>
            <person name="Tobias N.J."/>
            <person name="Wolff H."/>
            <person name="Djahanschiri B."/>
            <person name="Grundmann F."/>
            <person name="Kronenwerth M."/>
            <person name="Shi Y.M."/>
            <person name="Simonyi S."/>
            <person name="Grun P."/>
            <person name="Shapiro-Ilan D."/>
            <person name="Pidot S.J."/>
            <person name="Stinear T.P."/>
            <person name="Ebersberger I."/>
            <person name="Bode H.B."/>
        </authorList>
    </citation>
    <scope>NUCLEOTIDE SEQUENCE [LARGE SCALE GENOMIC DNA]</scope>
    <source>
        <strain evidence="1 2">DSM 16342</strain>
    </source>
</reference>
<dbReference type="InterPro" id="IPR028897">
    <property type="entry name" value="Tox-HDC_dom"/>
</dbReference>
<dbReference type="RefSeq" id="WP_099136806.1">
    <property type="nucleotide sequence ID" value="NZ_CAWNNJ010000087.1"/>
</dbReference>
<evidence type="ECO:0000313" key="1">
    <source>
        <dbReference type="EMBL" id="PHM25106.1"/>
    </source>
</evidence>
<organism evidence="1 2">
    <name type="scientific">Xenorhabdus budapestensis</name>
    <dbReference type="NCBI Taxonomy" id="290110"/>
    <lineage>
        <taxon>Bacteria</taxon>
        <taxon>Pseudomonadati</taxon>
        <taxon>Pseudomonadota</taxon>
        <taxon>Gammaproteobacteria</taxon>
        <taxon>Enterobacterales</taxon>
        <taxon>Morganellaceae</taxon>
        <taxon>Xenorhabdus</taxon>
    </lineage>
</organism>
<sequence length="132" mass="14970">MIYGSTQKIRGSYIEDPLNRINRRPGINDENPKEVVILSGTHGARLGDNWSMGDFGSRARDLIDREFYESDVSRYKNSTATPANLRIVKVINSKGLMVSDYIDYYENPNCHVIGGYCYSINDAALARFLRNL</sequence>
<proteinExistence type="predicted"/>
<dbReference type="Pfam" id="PF15656">
    <property type="entry name" value="Tox-HDC"/>
    <property type="match status" value="1"/>
</dbReference>
<dbReference type="AlphaFoldDB" id="A0A2D0ITB4"/>
<evidence type="ECO:0000313" key="2">
    <source>
        <dbReference type="Proteomes" id="UP000225833"/>
    </source>
</evidence>